<evidence type="ECO:0000256" key="1">
    <source>
        <dbReference type="SAM" id="Phobius"/>
    </source>
</evidence>
<reference evidence="2" key="1">
    <citation type="journal article" date="2015" name="Nature">
        <title>Complex archaea that bridge the gap between prokaryotes and eukaryotes.</title>
        <authorList>
            <person name="Spang A."/>
            <person name="Saw J.H."/>
            <person name="Jorgensen S.L."/>
            <person name="Zaremba-Niedzwiedzka K."/>
            <person name="Martijn J."/>
            <person name="Lind A.E."/>
            <person name="van Eijk R."/>
            <person name="Schleper C."/>
            <person name="Guy L."/>
            <person name="Ettema T.J."/>
        </authorList>
    </citation>
    <scope>NUCLEOTIDE SEQUENCE</scope>
</reference>
<feature type="non-terminal residue" evidence="2">
    <location>
        <position position="3334"/>
    </location>
</feature>
<name>A0A0F9PMK5_9ZZZZ</name>
<protein>
    <recommendedName>
        <fullName evidence="3">LamG-like jellyroll fold domain-containing protein</fullName>
    </recommendedName>
</protein>
<feature type="transmembrane region" description="Helical" evidence="1">
    <location>
        <begin position="125"/>
        <end position="149"/>
    </location>
</feature>
<keyword evidence="1" id="KW-0472">Membrane</keyword>
<dbReference type="InterPro" id="IPR013320">
    <property type="entry name" value="ConA-like_dom_sf"/>
</dbReference>
<gene>
    <name evidence="2" type="ORF">LCGC14_0824170</name>
</gene>
<dbReference type="SUPFAM" id="SSF49899">
    <property type="entry name" value="Concanavalin A-like lectins/glucanases"/>
    <property type="match status" value="1"/>
</dbReference>
<comment type="caution">
    <text evidence="2">The sequence shown here is derived from an EMBL/GenBank/DDBJ whole genome shotgun (WGS) entry which is preliminary data.</text>
</comment>
<keyword evidence="1" id="KW-1133">Transmembrane helix</keyword>
<feature type="transmembrane region" description="Helical" evidence="1">
    <location>
        <begin position="155"/>
        <end position="173"/>
    </location>
</feature>
<dbReference type="EMBL" id="LAZR01002330">
    <property type="protein sequence ID" value="KKN31414.1"/>
    <property type="molecule type" value="Genomic_DNA"/>
</dbReference>
<feature type="transmembrane region" description="Helical" evidence="1">
    <location>
        <begin position="72"/>
        <end position="91"/>
    </location>
</feature>
<accession>A0A0F9PMK5</accession>
<evidence type="ECO:0000313" key="2">
    <source>
        <dbReference type="EMBL" id="KKN31414.1"/>
    </source>
</evidence>
<organism evidence="2">
    <name type="scientific">marine sediment metagenome</name>
    <dbReference type="NCBI Taxonomy" id="412755"/>
    <lineage>
        <taxon>unclassified sequences</taxon>
        <taxon>metagenomes</taxon>
        <taxon>ecological metagenomes</taxon>
    </lineage>
</organism>
<proteinExistence type="predicted"/>
<evidence type="ECO:0008006" key="3">
    <source>
        <dbReference type="Google" id="ProtNLM"/>
    </source>
</evidence>
<sequence length="3334" mass="379394">MRIGLSNISNKKREKKFLKKEEQKIRSTKLRFGLKDRLNDTSPWLKLGILVIALNLLIPLMTFGYYNYYNSTTILIVMFAIMVFLPLLFLFSSIKRSSKISHSDYDSLPFKYRLRKLLQKPRKRLKSIISILLFVIFSVIICIMIFGFNLLWEGLILYGLILLIVCILIPNSFKKTSKPKESSLSWVNEKNRIKQLKQRYHVFKNKVLTEKDKWLRIKAAIVIINLIVFPMILGWSALSLQKEALSAPSFALVPQTFRRNGIEYNLDELDYFDELEDLKDITFNSLMVLRISLGASSPKSITIHTELHPIDVEFSDDFPVETKALIKTHKFSSRAFKGPFSTRDIYIQIDLEKYSKPVLPGKYELEIYSIVQEGFLLGKISNSYKFNVTIEKDFLAFNPDYNNNEITPLRSTRRGSIYSIENKQILGYENHFETRVEDSLGRSVSGEFSLYLTQREQNRQIFKKVADYTTGDDGLISYTHISRTHHREYMRGKIYFNGSQSLWYRDINHYEDSEIAKGKFIYTSQWAESAETTYNGTNFEDFNNNQFQITSHLYYHHEFSLNQLQWTKSPTYSFDSGPPDIIYLNVTDDLSTYIESPIIGYLGTVADIATFTYRYELFNYGTPSDDIYVELQSQVFRDGKLVHEQFDYQGYYNTQGSNWQIVNINLTEYFSEAGQKFQFKIKADFTFDPGYSDYISLRFDYAIVEAYHPPTYYRGFDFRNGYYDFSSPTLSSTDPLYWDTNNLISLGREILTYNNYPGLITNNYFSNDFRLDDSWNLFSGLFSQQGENLIFDERNDINLGPTWRDIDANGMAVFDLMGVNPPINISAIFQSVIKDEFTSVGDSDSNLDDIRQRFVTPKIVSNNKYVIIVFSARYPQDDQWKLYFSYSNRPDGDFSNPVRVFDSGDDALYQLAPSIALSSTDLYITWQQRNRVTHNEGESEWNIMYGRIALDDFQLKDVRNVTAYSSSDINATAMMNPDIALTPLGNVYNENFDLIHTESMVHISYTNASWTNLISGNRDNEDVDDIVKDVYYTQLSSTYYPSSFSSGLRINDYPGSSGGGTTGDSLDIPAQPGNFDLLSAVSNLLGDLEFRDIDVSIFFPTITSTGAAALQFLAKFEESGPSTYDEINYLEGILNGDTFRTSGKDGFGYSFDGNGDISYEENFGSSIYATYANVSYQYNGGGGGGNDFKVIRGTSIISDTATTVIITEGVDYTLESGQDKTSAFIRLTNTRLTGMGKTSGGGNQNHENWAVRVQNPGNIATSITFERDGTTSDSRVTWEILQYIGVDGGDNEIIVTDVGTTTASGTTNYIDGTSLSNITNTNKVAIFITGQYAVSASRSNVQYALFTSELFGSGPYTPRFTRSQSVASNDGVSYAVVEFTGSNWADVQRLDISTESTTAWTTSNYATAYVDVSITSEGGRALTNYSRAFLIQQFRTTTDPTGLDDAGDNVELISDTQLRIRQSATSGTRNKVVYIIENLQSSGTTMSVEHGMFYDSTTSGSEERSWTQTINTVLDIDTTSVFAQVSVDGSGTAFSKGAIDYRLTSTSQITFTESDAGQERVITYDVIQWPSAGGVGLIQNSSLLSPDGDVTTQWNSSAPTNHFALLSESVYEPSTPDTASGYIFTSSKTQGSSIIDEFFMNSTSISGGNVTQIQIKVYGNESSIDSTVDVYVGSWLGAKQLDMGSTSGWNTYLWSGLNLDQTDLDGMQIRFTSVIPPEGTPIYSNFDFVQFGNILNFPLGSTNDQFMISAWVYPTAFTSNESNNGVKNTFVSKNGNLEIGINESGYITIYIKSNGVETTAFYGASGAVPLNDWSRIILVYDQSNVDVFIGSTWYYSAIGVAEPWTGGGSLVSGGDFVVGGELTNYSSFSGLLDEVGVYNTTVTYFPDMSNMTFTTNFSMSNKPAQYDLFGVKLLYSYKTNQSQQITLSLFNYNTLQYDVIETASHTTYFVGEYEFTSSDYYNQNFEVNAKISGISGSQFEFYLDQYILNYSWTIPSPGSSQNFNGNLETPQIINQLHLNSTTITKDSTEITVNFGQTTSTRVFKISSISVKSHSGQDIVLFRSEEEFVKLFGNQSILFDQNKIVFPDDRMFMDMYDPRTFYFSSSTTIPGITEYELKPFFYDNVSLVKEIKDVYYSNTLLPAYQIESNAQRLNRNNYSFIGTFGTENLNISFNFELPTGSYFYVKYSLEDYLKPQNITIEVSTVTNELAFIFERVISGSSDKEVYLDVSTNTFQFQNDILISNSSIDVNISRQADIKYDYNDLLNIIYSSVVNGSYSRMIFKHMMYNSSSGLFDNEETISDPINLANYDYYKMLNPIINFNFNNTMFIAYETNYKKIGEEAKWKVQYMYLDVITSEKFGPYYIVSSESSQEKSPDSYWSNGLFWTFSVNNSNNWDIQYTSSRRADLTSFSTLAADFYPQLFNRDMFYGNMSIYFNLDLGSFVNDLLESDDQIRFIVSIESGGTQYILLDTNWNSQDLTTWIQNNLGTYYPRYLRYFYNLSFSSLTYTDINAVDDRLQNGVFPFELNFPNFINFTEHFNLRFNLVKDDWSLNASYDMDRFQLGIDNVDISFEIIPRNYTSNTFGILTRSDASASYAMSEFLISNKVDLSTLSFFSDSTFIQSDNNMVDLLIDFDAFSLIFDPISQLQYSPYSDLEVEMSIMVENDASPDLVISDEIFYQDFFTGYSLQDIKLESKWSKNFGILFYFLNMVNNTVDIINKDTYFSLSTAEKRALFSLFESLAINYENIYIIFKFKVKTLDLNSYGYQNGISLIFNEFKLPVNWQNGSGIQVQDIQVSRENNAFTFFEKISKNANLNVLSDLNIQLYNRNDFITFSSFSDSFYLSNSQGNNLFYLPSNREDIQYITPSNYLNLVNLHASDCIGYYDTYNGVLIDGPELKSEVGIVSPNLYSNETADYNLRAILYTYPFFNFQNGTDLDKAFQEFKTELLKIKVEVFNQFNNIYMSEYSKTIIKMQDFDISDFNNTINSRGEKFYFMKSPLKIYIYGENIITSTEYIYLKLISEFFDTYYVTPEKAFRNQWGIFIDDLKFEFIQDAILPEFTNIQSFDTFSEVVDIEVRAIGDNYEWAALYYNYMDMGQYDGYDLIANNTQYTLQGDYAHFNFTWNTTDLADDTIYKLRVVMQNDIGFYGNTTLSNITVINSPPNITIQAFSLSDQGWNTINDLDEVSGYIKLTTTNNDVLPLTKVKYYFNDEYPTDQNKVNWTKLVEYAGPSQTFDHYIYTDNIPNGTWYIIAEAHNGGLNVTSSVYTNRTIINKFSNALNIGNTVSKFDTVGLSLPQVTESQIEFAKFWAKKQGTSNWTLLNNATFAPFSAPLSNL</sequence>
<feature type="transmembrane region" description="Helical" evidence="1">
    <location>
        <begin position="219"/>
        <end position="238"/>
    </location>
</feature>
<feature type="transmembrane region" description="Helical" evidence="1">
    <location>
        <begin position="44"/>
        <end position="66"/>
    </location>
</feature>
<keyword evidence="1" id="KW-0812">Transmembrane</keyword>